<reference evidence="6" key="1">
    <citation type="submission" date="2018-02" db="EMBL/GenBank/DDBJ databases">
        <authorList>
            <person name="Cohen D.B."/>
            <person name="Kent A.D."/>
        </authorList>
    </citation>
    <scope>NUCLEOTIDE SEQUENCE</scope>
</reference>
<evidence type="ECO:0000259" key="5">
    <source>
        <dbReference type="SMART" id="SM00382"/>
    </source>
</evidence>
<dbReference type="Pfam" id="PF00004">
    <property type="entry name" value="AAA"/>
    <property type="match status" value="1"/>
</dbReference>
<feature type="compositionally biased region" description="Polar residues" evidence="4">
    <location>
        <begin position="395"/>
        <end position="404"/>
    </location>
</feature>
<dbReference type="Gene3D" id="3.40.50.300">
    <property type="entry name" value="P-loop containing nucleotide triphosphate hydrolases"/>
    <property type="match status" value="1"/>
</dbReference>
<evidence type="ECO:0000256" key="1">
    <source>
        <dbReference type="ARBA" id="ARBA00006914"/>
    </source>
</evidence>
<dbReference type="SUPFAM" id="SSF52540">
    <property type="entry name" value="P-loop containing nucleoside triphosphate hydrolases"/>
    <property type="match status" value="1"/>
</dbReference>
<accession>A0A2N9HT94</accession>
<sequence length="799" mass="89078">MEPHRFVMDPGPSDPSVLSRQDKHISKKIWEEGMQAGFYGIAKLGFIKMDWALITALVERWRHKTHTFHLPHGEMTITLQDVEVMLGLPIDGEVLVESAELNWSELCLQLRGVSPPPNKLDGSRLNMKWLQDMFGVLLDDAIEVTVQRLFNRLLMPVNDANANADADVDVDADVAQPLPGGPYGTRQRPNQVIWQPYTDDVLNSLPEYCWIGQEVWHSVTPLICFQIVEWHLPNCALRQFGMQQDIPQSANTDVKLHDCDLKGKTLYNMQICKMFHPEQELDPMKFMELAAEAYQLVFNALEASNELHRLDSVERVNTDSDTSTDTTVPPTAPQRRRPRAQRLPRPRVQRPSCPSNPSSSVTPSSPTQSVDPSLAIQSVGLSSVTQSVVPTLATQSGGPASATQLGGPASAMHQPSGPSSATQLEDLVGDIDMGDHGRGRGRGRGRGTKQPQPDMPVVLKRNPPRNKRKPCLEEKPNVTYNDVGGCKEQIKKMREVVELPMLHPEKFVKLGIDPPKGVLCYGPLGTGKTLLARAVANRTDACFIRVIGSELVWKYIGEGAKMVRELFQMAHSKKPCIIFFDEVDAIGGARFDDGVGGDNEWTRSSRDTRSSVQHRSTWPTTDCYDPLAWHMDTCVKKKNGALPYGLHITTILNHSKVNVSGEKETQKAIQTDVYSETTMKQMKFEFKNNTWVKKDANVVEKMDEEAQMDEADAQGNEEAMQEDQEPPTAPSSSSRVNEDNFQLVFGHLDSLATGIGNLMTSLDNFSSVVTQRFSTYDENFASLAQSMEEINERLRNHGI</sequence>
<feature type="domain" description="AAA+ ATPase" evidence="5">
    <location>
        <begin position="514"/>
        <end position="658"/>
    </location>
</feature>
<evidence type="ECO:0000256" key="4">
    <source>
        <dbReference type="SAM" id="MobiDB-lite"/>
    </source>
</evidence>
<dbReference type="PANTHER" id="PTHR23073">
    <property type="entry name" value="26S PROTEASOME REGULATORY SUBUNIT"/>
    <property type="match status" value="1"/>
</dbReference>
<evidence type="ECO:0000256" key="3">
    <source>
        <dbReference type="ARBA" id="ARBA00022840"/>
    </source>
</evidence>
<dbReference type="InterPro" id="IPR019557">
    <property type="entry name" value="AminoTfrase-like_pln_mobile"/>
</dbReference>
<keyword evidence="3" id="KW-0067">ATP-binding</keyword>
<feature type="region of interest" description="Disordered" evidence="4">
    <location>
        <begin position="703"/>
        <end position="735"/>
    </location>
</feature>
<feature type="region of interest" description="Disordered" evidence="4">
    <location>
        <begin position="598"/>
        <end position="617"/>
    </location>
</feature>
<name>A0A2N9HT94_FAGSY</name>
<feature type="region of interest" description="Disordered" evidence="4">
    <location>
        <begin position="395"/>
        <end position="476"/>
    </location>
</feature>
<dbReference type="GO" id="GO:0000502">
    <property type="term" value="C:proteasome complex"/>
    <property type="evidence" value="ECO:0007669"/>
    <property type="project" value="UniProtKB-ARBA"/>
</dbReference>
<feature type="compositionally biased region" description="Low complexity" evidence="4">
    <location>
        <begin position="349"/>
        <end position="371"/>
    </location>
</feature>
<dbReference type="EMBL" id="OIVN01004002">
    <property type="protein sequence ID" value="SPD14924.1"/>
    <property type="molecule type" value="Genomic_DNA"/>
</dbReference>
<dbReference type="GO" id="GO:0016887">
    <property type="term" value="F:ATP hydrolysis activity"/>
    <property type="evidence" value="ECO:0007669"/>
    <property type="project" value="InterPro"/>
</dbReference>
<dbReference type="InterPro" id="IPR050221">
    <property type="entry name" value="26S_Proteasome_ATPase"/>
</dbReference>
<feature type="compositionally biased region" description="Acidic residues" evidence="4">
    <location>
        <begin position="703"/>
        <end position="712"/>
    </location>
</feature>
<gene>
    <name evidence="6" type="ORF">FSB_LOCUS42806</name>
</gene>
<keyword evidence="2" id="KW-0547">Nucleotide-binding</keyword>
<feature type="compositionally biased region" description="Low complexity" evidence="4">
    <location>
        <begin position="319"/>
        <end position="329"/>
    </location>
</feature>
<dbReference type="GO" id="GO:0005524">
    <property type="term" value="F:ATP binding"/>
    <property type="evidence" value="ECO:0007669"/>
    <property type="project" value="UniProtKB-KW"/>
</dbReference>
<protein>
    <recommendedName>
        <fullName evidence="5">AAA+ ATPase domain-containing protein</fullName>
    </recommendedName>
</protein>
<comment type="similarity">
    <text evidence="1">Belongs to the AAA ATPase family.</text>
</comment>
<dbReference type="InterPro" id="IPR027417">
    <property type="entry name" value="P-loop_NTPase"/>
</dbReference>
<organism evidence="6">
    <name type="scientific">Fagus sylvatica</name>
    <name type="common">Beechnut</name>
    <dbReference type="NCBI Taxonomy" id="28930"/>
    <lineage>
        <taxon>Eukaryota</taxon>
        <taxon>Viridiplantae</taxon>
        <taxon>Streptophyta</taxon>
        <taxon>Embryophyta</taxon>
        <taxon>Tracheophyta</taxon>
        <taxon>Spermatophyta</taxon>
        <taxon>Magnoliopsida</taxon>
        <taxon>eudicotyledons</taxon>
        <taxon>Gunneridae</taxon>
        <taxon>Pentapetalae</taxon>
        <taxon>rosids</taxon>
        <taxon>fabids</taxon>
        <taxon>Fagales</taxon>
        <taxon>Fagaceae</taxon>
        <taxon>Fagus</taxon>
    </lineage>
</organism>
<proteinExistence type="inferred from homology"/>
<dbReference type="Pfam" id="PF10536">
    <property type="entry name" value="PMD"/>
    <property type="match status" value="2"/>
</dbReference>
<feature type="compositionally biased region" description="Basic and acidic residues" evidence="4">
    <location>
        <begin position="600"/>
        <end position="609"/>
    </location>
</feature>
<evidence type="ECO:0000256" key="2">
    <source>
        <dbReference type="ARBA" id="ARBA00022741"/>
    </source>
</evidence>
<feature type="compositionally biased region" description="Basic residues" evidence="4">
    <location>
        <begin position="334"/>
        <end position="348"/>
    </location>
</feature>
<dbReference type="InterPro" id="IPR003593">
    <property type="entry name" value="AAA+_ATPase"/>
</dbReference>
<dbReference type="AlphaFoldDB" id="A0A2N9HT94"/>
<dbReference type="InterPro" id="IPR003959">
    <property type="entry name" value="ATPase_AAA_core"/>
</dbReference>
<dbReference type="SMART" id="SM00382">
    <property type="entry name" value="AAA"/>
    <property type="match status" value="1"/>
</dbReference>
<dbReference type="FunFam" id="3.40.50.300:FF:002861">
    <property type="entry name" value="Cell division control protein 48 homolog E"/>
    <property type="match status" value="1"/>
</dbReference>
<feature type="region of interest" description="Disordered" evidence="4">
    <location>
        <begin position="313"/>
        <end position="371"/>
    </location>
</feature>
<evidence type="ECO:0000313" key="6">
    <source>
        <dbReference type="EMBL" id="SPD14924.1"/>
    </source>
</evidence>